<reference evidence="4" key="1">
    <citation type="journal article" date="2019" name="Int. J. Syst. Evol. Microbiol.">
        <title>The Global Catalogue of Microorganisms (GCM) 10K type strain sequencing project: providing services to taxonomists for standard genome sequencing and annotation.</title>
        <authorList>
            <consortium name="The Broad Institute Genomics Platform"/>
            <consortium name="The Broad Institute Genome Sequencing Center for Infectious Disease"/>
            <person name="Wu L."/>
            <person name="Ma J."/>
        </authorList>
    </citation>
    <scope>NUCLEOTIDE SEQUENCE [LARGE SCALE GENOMIC DNA]</scope>
    <source>
        <strain evidence="4">JCM 17342</strain>
    </source>
</reference>
<dbReference type="InterPro" id="IPR050791">
    <property type="entry name" value="Aldo-Keto_reductase"/>
</dbReference>
<accession>A0ABP7TB19</accession>
<sequence length="327" mass="35409">MKKRVLGELPVSEIGIGCMGMSALYGATDEGEALATIHRSLDLGCTFVDTAAMYGRGANETLVGRAIAGRRDEVVLATKFGIRFAPTAEDPSNRVLDASPASVAWSVEESLNRLGTDHIDLYYLHRVDPEVPIEDTVGAMAELVEAGKVRHLGLSEASAETLRRAHAVHPITALQAEYSLWTREADTDVLPTCRSLGVGFVPCSPLGRGFLAGRFTSPEQLDKDDFRRHIPRFQGDALAQNLKLVEKVKELAAEKNCTPGQFALAWVLAQGSDIVPIPGMERRAYLEENLVAAELSLTPQDLARVAAELPDVAGDRYDGQGMTTLNR</sequence>
<dbReference type="InterPro" id="IPR036812">
    <property type="entry name" value="NAD(P)_OxRdtase_dom_sf"/>
</dbReference>
<evidence type="ECO:0000313" key="4">
    <source>
        <dbReference type="Proteomes" id="UP001501747"/>
    </source>
</evidence>
<feature type="domain" description="NADP-dependent oxidoreductase" evidence="2">
    <location>
        <begin position="13"/>
        <end position="306"/>
    </location>
</feature>
<dbReference type="InterPro" id="IPR023210">
    <property type="entry name" value="NADP_OxRdtase_dom"/>
</dbReference>
<dbReference type="EMBL" id="BAABAL010000018">
    <property type="protein sequence ID" value="GAA4023518.1"/>
    <property type="molecule type" value="Genomic_DNA"/>
</dbReference>
<keyword evidence="1" id="KW-0560">Oxidoreductase</keyword>
<comment type="caution">
    <text evidence="3">The sequence shown here is derived from an EMBL/GenBank/DDBJ whole genome shotgun (WGS) entry which is preliminary data.</text>
</comment>
<evidence type="ECO:0000259" key="2">
    <source>
        <dbReference type="Pfam" id="PF00248"/>
    </source>
</evidence>
<dbReference type="RefSeq" id="WP_344880595.1">
    <property type="nucleotide sequence ID" value="NZ_BAABAL010000018.1"/>
</dbReference>
<name>A0ABP7TB19_9PSEU</name>
<organism evidence="3 4">
    <name type="scientific">Allokutzneria multivorans</name>
    <dbReference type="NCBI Taxonomy" id="1142134"/>
    <lineage>
        <taxon>Bacteria</taxon>
        <taxon>Bacillati</taxon>
        <taxon>Actinomycetota</taxon>
        <taxon>Actinomycetes</taxon>
        <taxon>Pseudonocardiales</taxon>
        <taxon>Pseudonocardiaceae</taxon>
        <taxon>Allokutzneria</taxon>
    </lineage>
</organism>
<keyword evidence="4" id="KW-1185">Reference proteome</keyword>
<evidence type="ECO:0000256" key="1">
    <source>
        <dbReference type="ARBA" id="ARBA00023002"/>
    </source>
</evidence>
<dbReference type="PANTHER" id="PTHR43625">
    <property type="entry name" value="AFLATOXIN B1 ALDEHYDE REDUCTASE"/>
    <property type="match status" value="1"/>
</dbReference>
<dbReference type="CDD" id="cd19076">
    <property type="entry name" value="AKR_AKR13A_13D"/>
    <property type="match status" value="1"/>
</dbReference>
<evidence type="ECO:0000313" key="3">
    <source>
        <dbReference type="EMBL" id="GAA4023518.1"/>
    </source>
</evidence>
<dbReference type="PANTHER" id="PTHR43625:SF40">
    <property type="entry name" value="ALDO-KETO REDUCTASE YAKC [NADP(+)]"/>
    <property type="match status" value="1"/>
</dbReference>
<dbReference type="SUPFAM" id="SSF51430">
    <property type="entry name" value="NAD(P)-linked oxidoreductase"/>
    <property type="match status" value="1"/>
</dbReference>
<proteinExistence type="predicted"/>
<dbReference type="Gene3D" id="3.20.20.100">
    <property type="entry name" value="NADP-dependent oxidoreductase domain"/>
    <property type="match status" value="1"/>
</dbReference>
<dbReference type="Pfam" id="PF00248">
    <property type="entry name" value="Aldo_ket_red"/>
    <property type="match status" value="1"/>
</dbReference>
<dbReference type="Proteomes" id="UP001501747">
    <property type="component" value="Unassembled WGS sequence"/>
</dbReference>
<protein>
    <submittedName>
        <fullName evidence="3">Aldo/keto reductase</fullName>
    </submittedName>
</protein>
<gene>
    <name evidence="3" type="ORF">GCM10022247_54860</name>
</gene>